<organism evidence="2 3">
    <name type="scientific">Solidesulfovibrio fructosivorans JJ]</name>
    <dbReference type="NCBI Taxonomy" id="596151"/>
    <lineage>
        <taxon>Bacteria</taxon>
        <taxon>Pseudomonadati</taxon>
        <taxon>Thermodesulfobacteriota</taxon>
        <taxon>Desulfovibrionia</taxon>
        <taxon>Desulfovibrionales</taxon>
        <taxon>Desulfovibrionaceae</taxon>
        <taxon>Solidesulfovibrio</taxon>
    </lineage>
</organism>
<sequence length="264" mass="27682">MRVTFVGVGEAFDERLPNTSLLVEGVGADGPRTILLDCGFTAGAAFFGCGALPAALRERGPDAIWISHFHGDHYFGLPYALTRWHEQGRREPLTVYGGEGMAGKLAALVDMAYPNVRGKLTYPLKGVSVADGEAFSLAGLPARTALTGHGAPCLALRLETADGGLYYSGDGAPKAACVELARGCGLVVQEAYGLAAGIPGHGSVAQAIELAREAGAGALAVVHVRREVRREQSGDIRRMLEESGIRAFLPEPGDVFAPAQREAL</sequence>
<feature type="domain" description="Metallo-beta-lactamase" evidence="1">
    <location>
        <begin position="17"/>
        <end position="201"/>
    </location>
</feature>
<protein>
    <recommendedName>
        <fullName evidence="1">Metallo-beta-lactamase domain-containing protein</fullName>
    </recommendedName>
</protein>
<accession>E1K1E0</accession>
<comment type="caution">
    <text evidence="2">The sequence shown here is derived from an EMBL/GenBank/DDBJ whole genome shotgun (WGS) entry which is preliminary data.</text>
</comment>
<dbReference type="Pfam" id="PF12706">
    <property type="entry name" value="Lactamase_B_2"/>
    <property type="match status" value="1"/>
</dbReference>
<dbReference type="Gene3D" id="3.60.15.10">
    <property type="entry name" value="Ribonuclease Z/Hydroxyacylglutathione hydrolase-like"/>
    <property type="match status" value="1"/>
</dbReference>
<dbReference type="InterPro" id="IPR001279">
    <property type="entry name" value="Metallo-B-lactamas"/>
</dbReference>
<dbReference type="eggNOG" id="COG1234">
    <property type="taxonomic scope" value="Bacteria"/>
</dbReference>
<evidence type="ECO:0000259" key="1">
    <source>
        <dbReference type="SMART" id="SM00849"/>
    </source>
</evidence>
<evidence type="ECO:0000313" key="2">
    <source>
        <dbReference type="EMBL" id="EFL49555.1"/>
    </source>
</evidence>
<keyword evidence="3" id="KW-1185">Reference proteome</keyword>
<gene>
    <name evidence="2" type="ORF">DesfrDRAFT_3690</name>
</gene>
<proteinExistence type="predicted"/>
<dbReference type="PANTHER" id="PTHR46018:SF7">
    <property type="entry name" value="RIBONUCLEASE Z"/>
    <property type="match status" value="1"/>
</dbReference>
<dbReference type="SUPFAM" id="SSF56281">
    <property type="entry name" value="Metallo-hydrolase/oxidoreductase"/>
    <property type="match status" value="1"/>
</dbReference>
<dbReference type="OrthoDB" id="9800940at2"/>
<dbReference type="Proteomes" id="UP000006250">
    <property type="component" value="Unassembled WGS sequence"/>
</dbReference>
<dbReference type="SMART" id="SM00849">
    <property type="entry name" value="Lactamase_B"/>
    <property type="match status" value="1"/>
</dbReference>
<dbReference type="STRING" id="596151.DesfrDRAFT_3690"/>
<dbReference type="PANTHER" id="PTHR46018">
    <property type="entry name" value="ZINC PHOSPHODIESTERASE ELAC PROTEIN 1"/>
    <property type="match status" value="1"/>
</dbReference>
<dbReference type="EMBL" id="AECZ01000039">
    <property type="protein sequence ID" value="EFL49555.1"/>
    <property type="molecule type" value="Genomic_DNA"/>
</dbReference>
<dbReference type="GO" id="GO:0042781">
    <property type="term" value="F:3'-tRNA processing endoribonuclease activity"/>
    <property type="evidence" value="ECO:0007669"/>
    <property type="project" value="TreeGrafter"/>
</dbReference>
<dbReference type="InterPro" id="IPR036866">
    <property type="entry name" value="RibonucZ/Hydroxyglut_hydro"/>
</dbReference>
<dbReference type="RefSeq" id="WP_005996401.1">
    <property type="nucleotide sequence ID" value="NZ_AECZ01000039.1"/>
</dbReference>
<evidence type="ECO:0000313" key="3">
    <source>
        <dbReference type="Proteomes" id="UP000006250"/>
    </source>
</evidence>
<reference evidence="2 3" key="1">
    <citation type="submission" date="2010-08" db="EMBL/GenBank/DDBJ databases">
        <title>The draft genome of Desulfovibrio fructosovorans JJ.</title>
        <authorList>
            <consortium name="US DOE Joint Genome Institute (JGI-PGF)"/>
            <person name="Lucas S."/>
            <person name="Copeland A."/>
            <person name="Lapidus A."/>
            <person name="Cheng J.-F."/>
            <person name="Bruce D."/>
            <person name="Goodwin L."/>
            <person name="Pitluck S."/>
            <person name="Land M.L."/>
            <person name="Hauser L."/>
            <person name="Chang Y.-J."/>
            <person name="Jeffries C."/>
            <person name="Wall J.D."/>
            <person name="Stahl D.A."/>
            <person name="Arkin A.P."/>
            <person name="Dehal P."/>
            <person name="Stolyar S.M."/>
            <person name="Hazen T.C."/>
            <person name="Woyke T.J."/>
        </authorList>
    </citation>
    <scope>NUCLEOTIDE SEQUENCE [LARGE SCALE GENOMIC DNA]</scope>
    <source>
        <strain evidence="2 3">JJ</strain>
    </source>
</reference>
<dbReference type="AlphaFoldDB" id="E1K1E0"/>
<name>E1K1E0_SOLFR</name>
<dbReference type="CDD" id="cd16272">
    <property type="entry name" value="RNaseZ_MBL-fold"/>
    <property type="match status" value="1"/>
</dbReference>